<keyword evidence="10" id="KW-1185">Reference proteome</keyword>
<feature type="DNA-binding region" description="Homeobox" evidence="6">
    <location>
        <begin position="74"/>
        <end position="117"/>
    </location>
</feature>
<evidence type="ECO:0000256" key="3">
    <source>
        <dbReference type="ARBA" id="ARBA00004991"/>
    </source>
</evidence>
<dbReference type="InterPro" id="IPR009057">
    <property type="entry name" value="Homeodomain-like_sf"/>
</dbReference>
<evidence type="ECO:0000256" key="1">
    <source>
        <dbReference type="ARBA" id="ARBA00004477"/>
    </source>
</evidence>
<dbReference type="GO" id="GO:0050291">
    <property type="term" value="F:sphingosine N-acyltransferase activity"/>
    <property type="evidence" value="ECO:0007669"/>
    <property type="project" value="InterPro"/>
</dbReference>
<keyword evidence="4" id="KW-0444">Lipid biosynthesis</keyword>
<dbReference type="AlphaFoldDB" id="A0A8C5VGB4"/>
<dbReference type="Gene3D" id="1.10.10.60">
    <property type="entry name" value="Homeodomain-like"/>
    <property type="match status" value="1"/>
</dbReference>
<dbReference type="PANTHER" id="PTHR12560:SF8">
    <property type="entry name" value="CERAMIDE SYNTHASE 5"/>
    <property type="match status" value="1"/>
</dbReference>
<dbReference type="Ensembl" id="ENSMICT00000032667.2">
    <property type="protein sequence ID" value="ENSMICP00000022566.2"/>
    <property type="gene ID" value="ENSMICG00000033614.2"/>
</dbReference>
<dbReference type="Proteomes" id="UP000694394">
    <property type="component" value="Chromosome 18"/>
</dbReference>
<reference evidence="9" key="2">
    <citation type="submission" date="2025-08" db="UniProtKB">
        <authorList>
            <consortium name="Ensembl"/>
        </authorList>
    </citation>
    <scope>IDENTIFICATION</scope>
</reference>
<protein>
    <recommendedName>
        <fullName evidence="8">Homeobox domain-containing protein</fullName>
    </recommendedName>
</protein>
<reference evidence="9" key="3">
    <citation type="submission" date="2025-09" db="UniProtKB">
        <authorList>
            <consortium name="Ensembl"/>
        </authorList>
    </citation>
    <scope>IDENTIFICATION</scope>
</reference>
<evidence type="ECO:0000256" key="5">
    <source>
        <dbReference type="ARBA" id="ARBA00049036"/>
    </source>
</evidence>
<dbReference type="Pfam" id="PF00046">
    <property type="entry name" value="Homeodomain"/>
    <property type="match status" value="1"/>
</dbReference>
<keyword evidence="4" id="KW-0443">Lipid metabolism</keyword>
<comment type="catalytic activity">
    <reaction evidence="5">
        <text>sphinganine + octadecanoyl-CoA = N-(octadecanoyl)-sphinganine + CoA + H(+)</text>
        <dbReference type="Rhea" id="RHEA:36547"/>
        <dbReference type="ChEBI" id="CHEBI:15378"/>
        <dbReference type="ChEBI" id="CHEBI:57287"/>
        <dbReference type="ChEBI" id="CHEBI:57394"/>
        <dbReference type="ChEBI" id="CHEBI:57817"/>
        <dbReference type="ChEBI" id="CHEBI:67033"/>
    </reaction>
    <physiologicalReaction direction="left-to-right" evidence="5">
        <dbReference type="Rhea" id="RHEA:36548"/>
    </physiologicalReaction>
</comment>
<evidence type="ECO:0000256" key="6">
    <source>
        <dbReference type="PROSITE-ProRule" id="PRU00108"/>
    </source>
</evidence>
<keyword evidence="6 7" id="KW-0371">Homeobox</keyword>
<dbReference type="GO" id="GO:0005789">
    <property type="term" value="C:endoplasmic reticulum membrane"/>
    <property type="evidence" value="ECO:0007669"/>
    <property type="project" value="UniProtKB-SubCell"/>
</dbReference>
<dbReference type="SUPFAM" id="SSF46689">
    <property type="entry name" value="Homeodomain-like"/>
    <property type="match status" value="1"/>
</dbReference>
<evidence type="ECO:0000313" key="10">
    <source>
        <dbReference type="Proteomes" id="UP000694394"/>
    </source>
</evidence>
<dbReference type="GeneTree" id="ENSGT01030000234515"/>
<evidence type="ECO:0000256" key="2">
    <source>
        <dbReference type="ARBA" id="ARBA00004760"/>
    </source>
</evidence>
<name>A0A8C5VGB4_MICMU</name>
<keyword evidence="6 7" id="KW-0539">Nucleus</keyword>
<evidence type="ECO:0000313" key="9">
    <source>
        <dbReference type="Ensembl" id="ENSMICP00000022566.2"/>
    </source>
</evidence>
<dbReference type="PROSITE" id="PS50071">
    <property type="entry name" value="HOMEOBOX_2"/>
    <property type="match status" value="1"/>
</dbReference>
<reference evidence="9" key="1">
    <citation type="submission" date="2016-12" db="EMBL/GenBank/DDBJ databases">
        <title>Mouse lemur reference genome and diversity panel.</title>
        <authorList>
            <person name="Harris R."/>
            <person name="Larsen P."/>
            <person name="Liu Y."/>
            <person name="Hughes D.S."/>
            <person name="Murali S."/>
            <person name="Raveendran M."/>
            <person name="Korchina V."/>
            <person name="Wang M."/>
            <person name="Jhangiani S."/>
            <person name="Bandaranaike D."/>
            <person name="Bellair M."/>
            <person name="Blankenburg K."/>
            <person name="Chao H."/>
            <person name="Dahdouli M."/>
            <person name="Dinh H."/>
            <person name="Doddapaneni H."/>
            <person name="English A."/>
            <person name="Firestine M."/>
            <person name="Gnanaolivu R."/>
            <person name="Gross S."/>
            <person name="Hernandez B."/>
            <person name="Javaid M."/>
            <person name="Jayaseelan J."/>
            <person name="Jones J."/>
            <person name="Khan Z."/>
            <person name="Kovar C."/>
            <person name="Kurapati P."/>
            <person name="Le B."/>
            <person name="Lee S."/>
            <person name="Li M."/>
            <person name="Mathew T."/>
            <person name="Narasimhan A."/>
            <person name="Ngo D."/>
            <person name="Nguyen L."/>
            <person name="Okwuonu G."/>
            <person name="Ongeri F."/>
            <person name="Osuji N."/>
            <person name="Pu L.-L."/>
            <person name="Puazo M."/>
            <person name="Quiroz J."/>
            <person name="Raj R."/>
            <person name="Rajbhandari K."/>
            <person name="Reid J.G."/>
            <person name="Santibanez J."/>
            <person name="Sexton D."/>
            <person name="Skinner E."/>
            <person name="Vee V."/>
            <person name="Weissenberger G."/>
            <person name="Wu Y."/>
            <person name="Xin Y."/>
            <person name="Han Y."/>
            <person name="Campbell C."/>
            <person name="Brown A."/>
            <person name="Sullivan B."/>
            <person name="Shelton J."/>
            <person name="Brown S."/>
            <person name="Dudchenko O."/>
            <person name="Machol I."/>
            <person name="Durand N."/>
            <person name="Shamim M."/>
            <person name="Lieberman A."/>
            <person name="Muzny D.M."/>
            <person name="Richards S."/>
            <person name="Yoder A."/>
            <person name="Worley K.C."/>
            <person name="Rogers J."/>
            <person name="Gibbs R.A."/>
        </authorList>
    </citation>
    <scope>NUCLEOTIDE SEQUENCE [LARGE SCALE GENOMIC DNA]</scope>
</reference>
<dbReference type="GO" id="GO:0003677">
    <property type="term" value="F:DNA binding"/>
    <property type="evidence" value="ECO:0007669"/>
    <property type="project" value="UniProtKB-UniRule"/>
</dbReference>
<sequence>MMATAAARPRPAVGWLWSERFWRPQIVSRADLEVAGTFSVTLLFERFIAKPCALHVGIEDSGPYQAQPNAILEKVFISITKYPDKKRLEGLSKQLDWNVRKIQCWFRHQRNQDKPPTLTEFCENFSGCHLGSGTSDNAGMAIHFSLFHVGFITVLSWNWPSIGLLCFLSLETLKERTF</sequence>
<keyword evidence="6 7" id="KW-0238">DNA-binding</keyword>
<evidence type="ECO:0000259" key="8">
    <source>
        <dbReference type="PROSITE" id="PS50071"/>
    </source>
</evidence>
<dbReference type="GO" id="GO:0046513">
    <property type="term" value="P:ceramide biosynthetic process"/>
    <property type="evidence" value="ECO:0007669"/>
    <property type="project" value="InterPro"/>
</dbReference>
<comment type="pathway">
    <text evidence="2">Lipid metabolism; sphingolipid metabolism.</text>
</comment>
<comment type="pathway">
    <text evidence="3">Sphingolipid metabolism.</text>
</comment>
<dbReference type="InterPro" id="IPR001356">
    <property type="entry name" value="HD"/>
</dbReference>
<dbReference type="GO" id="GO:0005634">
    <property type="term" value="C:nucleus"/>
    <property type="evidence" value="ECO:0007669"/>
    <property type="project" value="UniProtKB-SubCell"/>
</dbReference>
<dbReference type="InterPro" id="IPR016439">
    <property type="entry name" value="Lag1/Lac1-like"/>
</dbReference>
<accession>A0A8C5VGB4</accession>
<evidence type="ECO:0000256" key="7">
    <source>
        <dbReference type="RuleBase" id="RU000682"/>
    </source>
</evidence>
<organism evidence="9 10">
    <name type="scientific">Microcebus murinus</name>
    <name type="common">Gray mouse lemur</name>
    <name type="synonym">Lemur murinus</name>
    <dbReference type="NCBI Taxonomy" id="30608"/>
    <lineage>
        <taxon>Eukaryota</taxon>
        <taxon>Metazoa</taxon>
        <taxon>Chordata</taxon>
        <taxon>Craniata</taxon>
        <taxon>Vertebrata</taxon>
        <taxon>Euteleostomi</taxon>
        <taxon>Mammalia</taxon>
        <taxon>Eutheria</taxon>
        <taxon>Euarchontoglires</taxon>
        <taxon>Primates</taxon>
        <taxon>Strepsirrhini</taxon>
        <taxon>Lemuriformes</taxon>
        <taxon>Cheirogaleidae</taxon>
        <taxon>Microcebus</taxon>
    </lineage>
</organism>
<proteinExistence type="predicted"/>
<dbReference type="EMBL" id="ABDC03021785">
    <property type="status" value="NOT_ANNOTATED_CDS"/>
    <property type="molecule type" value="Genomic_DNA"/>
</dbReference>
<dbReference type="CDD" id="cd00086">
    <property type="entry name" value="homeodomain"/>
    <property type="match status" value="1"/>
</dbReference>
<comment type="subcellular location">
    <subcellularLocation>
        <location evidence="1">Endoplasmic reticulum membrane</location>
        <topology evidence="1">Multi-pass membrane protein</topology>
    </subcellularLocation>
    <subcellularLocation>
        <location evidence="6 7">Nucleus</location>
    </subcellularLocation>
</comment>
<evidence type="ECO:0000256" key="4">
    <source>
        <dbReference type="ARBA" id="ARBA00022516"/>
    </source>
</evidence>
<dbReference type="PANTHER" id="PTHR12560">
    <property type="entry name" value="LONGEVITY ASSURANCE FACTOR 1 LAG1"/>
    <property type="match status" value="1"/>
</dbReference>
<dbReference type="FunFam" id="1.10.10.60:FF:000020">
    <property type="entry name" value="Ceramide synthase 5"/>
    <property type="match status" value="1"/>
</dbReference>
<feature type="domain" description="Homeobox" evidence="8">
    <location>
        <begin position="72"/>
        <end position="116"/>
    </location>
</feature>